<dbReference type="EMBL" id="JAOEET010000016">
    <property type="protein sequence ID" value="MDH0567239.1"/>
    <property type="molecule type" value="Genomic_DNA"/>
</dbReference>
<reference evidence="1" key="2">
    <citation type="submission" date="2022-09" db="EMBL/GenBank/DDBJ databases">
        <title>Intensive care unit water sources are persistently colonized with multi-drug resistant bacteria and are the site of extensive horizontal gene transfer of antibiotic resistance genes.</title>
        <authorList>
            <person name="Diorio-Toth L."/>
        </authorList>
    </citation>
    <scope>NUCLEOTIDE SEQUENCE</scope>
    <source>
        <strain evidence="2">GD03704</strain>
        <strain evidence="1">GD04000</strain>
    </source>
</reference>
<name>A0A379JZ49_ECTOL</name>
<gene>
    <name evidence="2" type="ORF">N5J11_21980</name>
    <name evidence="1" type="ORF">N7671_08245</name>
    <name evidence="3" type="ORF">NCTC10692_04315</name>
    <name evidence="4" type="ORF">NCTC10860_01945</name>
</gene>
<evidence type="ECO:0000313" key="4">
    <source>
        <dbReference type="EMBL" id="SUD59655.1"/>
    </source>
</evidence>
<protein>
    <submittedName>
        <fullName evidence="3">Uncharacterized protein</fullName>
    </submittedName>
</protein>
<accession>A0A379K4L4</accession>
<dbReference type="AlphaFoldDB" id="A0A379JZ49"/>
<dbReference type="EMBL" id="JAOCJE010000001">
    <property type="protein sequence ID" value="MDH1341782.1"/>
    <property type="molecule type" value="Genomic_DNA"/>
</dbReference>
<reference evidence="5 6" key="1">
    <citation type="submission" date="2018-06" db="EMBL/GenBank/DDBJ databases">
        <authorList>
            <consortium name="Pathogen Informatics"/>
            <person name="Doyle S."/>
        </authorList>
    </citation>
    <scope>NUCLEOTIDE SEQUENCE [LARGE SCALE GENOMIC DNA]</scope>
    <source>
        <strain evidence="3 6">NCTC10692</strain>
        <strain evidence="4 5">NCTC10860</strain>
    </source>
</reference>
<dbReference type="Proteomes" id="UP001161697">
    <property type="component" value="Unassembled WGS sequence"/>
</dbReference>
<dbReference type="Proteomes" id="UP000254084">
    <property type="component" value="Unassembled WGS sequence"/>
</dbReference>
<dbReference type="EMBL" id="UGUW01000004">
    <property type="protein sequence ID" value="SUD59655.1"/>
    <property type="molecule type" value="Genomic_DNA"/>
</dbReference>
<dbReference type="Proteomes" id="UP001159292">
    <property type="component" value="Unassembled WGS sequence"/>
</dbReference>
<proteinExistence type="predicted"/>
<evidence type="ECO:0000313" key="3">
    <source>
        <dbReference type="EMBL" id="SUD53765.1"/>
    </source>
</evidence>
<evidence type="ECO:0000313" key="1">
    <source>
        <dbReference type="EMBL" id="MDH0567239.1"/>
    </source>
</evidence>
<evidence type="ECO:0000313" key="6">
    <source>
        <dbReference type="Proteomes" id="UP000255303"/>
    </source>
</evidence>
<dbReference type="EMBL" id="UGUV01000002">
    <property type="protein sequence ID" value="SUD53765.1"/>
    <property type="molecule type" value="Genomic_DNA"/>
</dbReference>
<dbReference type="Proteomes" id="UP000255303">
    <property type="component" value="Unassembled WGS sequence"/>
</dbReference>
<evidence type="ECO:0000313" key="2">
    <source>
        <dbReference type="EMBL" id="MDH1341782.1"/>
    </source>
</evidence>
<accession>A0A379JZ49</accession>
<organism evidence="3 6">
    <name type="scientific">Ectopseudomonas oleovorans</name>
    <name type="common">Pseudomonas oleovorans</name>
    <dbReference type="NCBI Taxonomy" id="301"/>
    <lineage>
        <taxon>Bacteria</taxon>
        <taxon>Pseudomonadati</taxon>
        <taxon>Pseudomonadota</taxon>
        <taxon>Gammaproteobacteria</taxon>
        <taxon>Pseudomonadales</taxon>
        <taxon>Pseudomonadaceae</taxon>
        <taxon>Ectopseudomonas</taxon>
    </lineage>
</organism>
<dbReference type="RefSeq" id="WP_255311570.1">
    <property type="nucleotide sequence ID" value="NZ_CAJQNA010000102.1"/>
</dbReference>
<sequence>MLAKLQEQLQALLQALGLVPQPQPIRISEAEQERLRREALQRSR</sequence>
<evidence type="ECO:0000313" key="5">
    <source>
        <dbReference type="Proteomes" id="UP000254084"/>
    </source>
</evidence>
<dbReference type="NCBIfam" id="NF041729">
    <property type="entry name" value="PA1414_fam"/>
    <property type="match status" value="1"/>
</dbReference>
<dbReference type="InterPro" id="IPR049792">
    <property type="entry name" value="PA1414-like"/>
</dbReference>